<name>A0A3D8M783_9ALTE</name>
<keyword evidence="2" id="KW-0732">Signal</keyword>
<dbReference type="Proteomes" id="UP000256561">
    <property type="component" value="Unassembled WGS sequence"/>
</dbReference>
<proteinExistence type="predicted"/>
<dbReference type="SUPFAM" id="SSF48208">
    <property type="entry name" value="Six-hairpin glycosidases"/>
    <property type="match status" value="1"/>
</dbReference>
<feature type="signal peptide" evidence="2">
    <location>
        <begin position="1"/>
        <end position="21"/>
    </location>
</feature>
<dbReference type="EMBL" id="QRHA01000006">
    <property type="protein sequence ID" value="RDV25439.1"/>
    <property type="molecule type" value="Genomic_DNA"/>
</dbReference>
<feature type="chain" id="PRO_5017661125" evidence="2">
    <location>
        <begin position="22"/>
        <end position="415"/>
    </location>
</feature>
<dbReference type="InterPro" id="IPR012341">
    <property type="entry name" value="6hp_glycosidase-like_sf"/>
</dbReference>
<evidence type="ECO:0000313" key="4">
    <source>
        <dbReference type="Proteomes" id="UP000256561"/>
    </source>
</evidence>
<dbReference type="PROSITE" id="PS51257">
    <property type="entry name" value="PROKAR_LIPOPROTEIN"/>
    <property type="match status" value="1"/>
</dbReference>
<dbReference type="OrthoDB" id="258246at2"/>
<dbReference type="AlphaFoldDB" id="A0A3D8M783"/>
<keyword evidence="1 3" id="KW-0378">Hydrolase</keyword>
<dbReference type="InterPro" id="IPR010905">
    <property type="entry name" value="Glyco_hydro_88"/>
</dbReference>
<reference evidence="4" key="1">
    <citation type="submission" date="2018-08" db="EMBL/GenBank/DDBJ databases">
        <authorList>
            <person name="Zhang J."/>
            <person name="Du Z.-J."/>
        </authorList>
    </citation>
    <scope>NUCLEOTIDE SEQUENCE [LARGE SCALE GENOMIC DNA]</scope>
    <source>
        <strain evidence="4">KCTC 52655</strain>
    </source>
</reference>
<keyword evidence="4" id="KW-1185">Reference proteome</keyword>
<dbReference type="GO" id="GO:0005975">
    <property type="term" value="P:carbohydrate metabolic process"/>
    <property type="evidence" value="ECO:0007669"/>
    <property type="project" value="InterPro"/>
</dbReference>
<accession>A0A3D8M783</accession>
<gene>
    <name evidence="3" type="ORF">DXV75_09040</name>
</gene>
<dbReference type="PANTHER" id="PTHR33886">
    <property type="entry name" value="UNSATURATED RHAMNOGALACTURONAN HYDROLASE (EUROFUNG)"/>
    <property type="match status" value="1"/>
</dbReference>
<dbReference type="Pfam" id="PF07470">
    <property type="entry name" value="Glyco_hydro_88"/>
    <property type="match status" value="1"/>
</dbReference>
<evidence type="ECO:0000256" key="1">
    <source>
        <dbReference type="ARBA" id="ARBA00022801"/>
    </source>
</evidence>
<protein>
    <submittedName>
        <fullName evidence="3">Glycoside hydrolase family 88 protein</fullName>
    </submittedName>
</protein>
<dbReference type="PANTHER" id="PTHR33886:SF8">
    <property type="entry name" value="UNSATURATED RHAMNOGALACTURONAN HYDROLASE (EUROFUNG)"/>
    <property type="match status" value="1"/>
</dbReference>
<dbReference type="InterPro" id="IPR052043">
    <property type="entry name" value="PolySaccharide_Degr_Enz"/>
</dbReference>
<evidence type="ECO:0000256" key="2">
    <source>
        <dbReference type="SAM" id="SignalP"/>
    </source>
</evidence>
<organism evidence="3 4">
    <name type="scientific">Alteromonas aestuariivivens</name>
    <dbReference type="NCBI Taxonomy" id="1938339"/>
    <lineage>
        <taxon>Bacteria</taxon>
        <taxon>Pseudomonadati</taxon>
        <taxon>Pseudomonadota</taxon>
        <taxon>Gammaproteobacteria</taxon>
        <taxon>Alteromonadales</taxon>
        <taxon>Alteromonadaceae</taxon>
        <taxon>Alteromonas/Salinimonas group</taxon>
        <taxon>Alteromonas</taxon>
    </lineage>
</organism>
<sequence length="415" mass="46628">MMLKITAKLTPAALAVTLMLAGCNGSETVTASEAESQTQVATQPEVALASTFRESAQEVGNKVANWQIAQFGHLDYIPESHREKSEDAKFWIQAAFYIGLTRWVETVGDEELLAFMKSVGERENYEVLMNRPYHADDHAIGQMYLWLTEQTGNEAAYKHLQEVFDMILANPPQVGLEMVDSEELNHTKTSKSHLEGNCQTRWCWADALFMAPRSWLMMSNVTGDPKYFDYADKEFWAAADYLFSDEYGLFFRDSRYFDMKSDNGGPVFWGRGNGWVFAAIPMIIDDLPDNHPSKPRYIELYKKNAAGLMKLQRDNGFWPASLMDPDKVKTPEISGTGFITFGLAWGVNNGILTDDHAKEVVEKGWVAIESAVEEDGRVNWVQHVGKSPDPVKKTDSQLYGAGAVLLAASEMSKWQ</sequence>
<comment type="caution">
    <text evidence="3">The sequence shown here is derived from an EMBL/GenBank/DDBJ whole genome shotgun (WGS) entry which is preliminary data.</text>
</comment>
<dbReference type="GO" id="GO:0016787">
    <property type="term" value="F:hydrolase activity"/>
    <property type="evidence" value="ECO:0007669"/>
    <property type="project" value="UniProtKB-KW"/>
</dbReference>
<dbReference type="InterPro" id="IPR008928">
    <property type="entry name" value="6-hairpin_glycosidase_sf"/>
</dbReference>
<evidence type="ECO:0000313" key="3">
    <source>
        <dbReference type="EMBL" id="RDV25439.1"/>
    </source>
</evidence>
<dbReference type="Gene3D" id="1.50.10.10">
    <property type="match status" value="1"/>
</dbReference>